<sequence>MTVGSLIMGQDPSSNYNGFRSNGGTNHSDNNNSSSSSSIDIEKRKAIVAFEFSSSVADLILRNPNLVHVLFLDQPCISSNKLWNALANSPKLSSIQLTNCTILPGDTLAFWEACSKTETLHLLRLKLPNGEEFYPPMKAPLSDQELLLPTITDTIIATTTASAAATIAATTTSSLSSSSPPSPPSDHSPSKPSLSLFDSNSSSSPSPALSVSPTNFNNSNKKDEKALFSRLQSLQMAGINEGFRIIAQAPLIRSWQWSLGDKPFPCQAIEHTLPRLKTFRFFRDLHVNIRELSDTIIEELLDRMTDARDLNLNWTDFGTKSFQVLMIRHSTTLRSLHLMCYQIQSKQIQTLLTTCSGLEEFGANVLLGTELVLFGAPTKEGSETNEVDFTSPDYNYDMSMSMQYRSLGSGEGTLLGDDWVCLSLKSLALNFSLGGQYLLIDGKSVETLARIEKQRALEQEHTFHQLSRLTQLERLHMVNATEEPPFQHGVNLKLKAKGGRLEDLATLTKLEHINFAGTKQSLEEDDVTWMWEHWPRLKFILGVRD</sequence>
<evidence type="ECO:0008006" key="4">
    <source>
        <dbReference type="Google" id="ProtNLM"/>
    </source>
</evidence>
<proteinExistence type="predicted"/>
<keyword evidence="3" id="KW-1185">Reference proteome</keyword>
<evidence type="ECO:0000256" key="1">
    <source>
        <dbReference type="SAM" id="MobiDB-lite"/>
    </source>
</evidence>
<evidence type="ECO:0000313" key="2">
    <source>
        <dbReference type="EMBL" id="KAG0279362.1"/>
    </source>
</evidence>
<feature type="compositionally biased region" description="Polar residues" evidence="1">
    <location>
        <begin position="11"/>
        <end position="20"/>
    </location>
</feature>
<feature type="compositionally biased region" description="Low complexity" evidence="1">
    <location>
        <begin position="187"/>
        <end position="213"/>
    </location>
</feature>
<dbReference type="AlphaFoldDB" id="A0AAD4HA55"/>
<reference evidence="2" key="1">
    <citation type="journal article" date="2020" name="Fungal Divers.">
        <title>Resolving the Mortierellaceae phylogeny through synthesis of multi-gene phylogenetics and phylogenomics.</title>
        <authorList>
            <person name="Vandepol N."/>
            <person name="Liber J."/>
            <person name="Desiro A."/>
            <person name="Na H."/>
            <person name="Kennedy M."/>
            <person name="Barry K."/>
            <person name="Grigoriev I.V."/>
            <person name="Miller A.N."/>
            <person name="O'Donnell K."/>
            <person name="Stajich J.E."/>
            <person name="Bonito G."/>
        </authorList>
    </citation>
    <scope>NUCLEOTIDE SEQUENCE</scope>
    <source>
        <strain evidence="2">NRRL 28262</strain>
    </source>
</reference>
<gene>
    <name evidence="2" type="ORF">BGZ95_001488</name>
</gene>
<feature type="region of interest" description="Disordered" evidence="1">
    <location>
        <begin position="173"/>
        <end position="217"/>
    </location>
</feature>
<feature type="region of interest" description="Disordered" evidence="1">
    <location>
        <begin position="1"/>
        <end position="37"/>
    </location>
</feature>
<comment type="caution">
    <text evidence="2">The sequence shown here is derived from an EMBL/GenBank/DDBJ whole genome shotgun (WGS) entry which is preliminary data.</text>
</comment>
<protein>
    <recommendedName>
        <fullName evidence="4">RNI-like protein</fullName>
    </recommendedName>
</protein>
<dbReference type="InterPro" id="IPR032675">
    <property type="entry name" value="LRR_dom_sf"/>
</dbReference>
<dbReference type="EMBL" id="JAAAIL010000130">
    <property type="protein sequence ID" value="KAG0279362.1"/>
    <property type="molecule type" value="Genomic_DNA"/>
</dbReference>
<accession>A0AAD4HA55</accession>
<dbReference type="Gene3D" id="3.80.10.10">
    <property type="entry name" value="Ribonuclease Inhibitor"/>
    <property type="match status" value="1"/>
</dbReference>
<feature type="compositionally biased region" description="Low complexity" evidence="1">
    <location>
        <begin position="22"/>
        <end position="37"/>
    </location>
</feature>
<evidence type="ECO:0000313" key="3">
    <source>
        <dbReference type="Proteomes" id="UP001194580"/>
    </source>
</evidence>
<name>A0AAD4HA55_9FUNG</name>
<dbReference type="Proteomes" id="UP001194580">
    <property type="component" value="Unassembled WGS sequence"/>
</dbReference>
<dbReference type="SUPFAM" id="SSF52058">
    <property type="entry name" value="L domain-like"/>
    <property type="match status" value="1"/>
</dbReference>
<organism evidence="2 3">
    <name type="scientific">Linnemannia exigua</name>
    <dbReference type="NCBI Taxonomy" id="604196"/>
    <lineage>
        <taxon>Eukaryota</taxon>
        <taxon>Fungi</taxon>
        <taxon>Fungi incertae sedis</taxon>
        <taxon>Mucoromycota</taxon>
        <taxon>Mortierellomycotina</taxon>
        <taxon>Mortierellomycetes</taxon>
        <taxon>Mortierellales</taxon>
        <taxon>Mortierellaceae</taxon>
        <taxon>Linnemannia</taxon>
    </lineage>
</organism>